<dbReference type="Proteomes" id="UP000324974">
    <property type="component" value="Chromosome"/>
</dbReference>
<dbReference type="KEGG" id="lrs:PX52LOC_05320"/>
<dbReference type="OrthoDB" id="9813502at2"/>
<evidence type="ECO:0000313" key="2">
    <source>
        <dbReference type="Proteomes" id="UP000324974"/>
    </source>
</evidence>
<gene>
    <name evidence="1" type="ORF">PX52LOC_05320</name>
</gene>
<proteinExistence type="predicted"/>
<dbReference type="RefSeq" id="WP_149112822.1">
    <property type="nucleotide sequence ID" value="NZ_CP042425.1"/>
</dbReference>
<evidence type="ECO:0008006" key="3">
    <source>
        <dbReference type="Google" id="ProtNLM"/>
    </source>
</evidence>
<name>A0A5C1AFU0_9BACT</name>
<accession>A0A5C1AFU0</accession>
<reference evidence="2" key="1">
    <citation type="submission" date="2019-08" db="EMBL/GenBank/DDBJ databases">
        <title>Limnoglobus roseus gen. nov., sp. nov., a novel freshwater planctomycete with a giant genome from the family Gemmataceae.</title>
        <authorList>
            <person name="Kulichevskaya I.S."/>
            <person name="Naumoff D.G."/>
            <person name="Miroshnikov K."/>
            <person name="Ivanova A."/>
            <person name="Philippov D.A."/>
            <person name="Hakobyan A."/>
            <person name="Rijpstra I.C."/>
            <person name="Sinninghe Damste J.S."/>
            <person name="Liesack W."/>
            <person name="Dedysh S.N."/>
        </authorList>
    </citation>
    <scope>NUCLEOTIDE SEQUENCE [LARGE SCALE GENOMIC DNA]</scope>
    <source>
        <strain evidence="2">PX52</strain>
    </source>
</reference>
<dbReference type="AlphaFoldDB" id="A0A5C1AFU0"/>
<organism evidence="1 2">
    <name type="scientific">Limnoglobus roseus</name>
    <dbReference type="NCBI Taxonomy" id="2598579"/>
    <lineage>
        <taxon>Bacteria</taxon>
        <taxon>Pseudomonadati</taxon>
        <taxon>Planctomycetota</taxon>
        <taxon>Planctomycetia</taxon>
        <taxon>Gemmatales</taxon>
        <taxon>Gemmataceae</taxon>
        <taxon>Limnoglobus</taxon>
    </lineage>
</organism>
<evidence type="ECO:0000313" key="1">
    <source>
        <dbReference type="EMBL" id="QEL18299.1"/>
    </source>
</evidence>
<sequence>MRPPIPLTVFAEPPDGPAPLDDQFALPGADGAKAVDLLGSVKAAGVDAMARLYRTAVQRLLNDPNPLSATTLLTDDELQELADYIGSALSVGELLGRARVHGLAAKGEGRSAQTFAEGDEVNPFEAFADPVPFLLPRNAVDYFRNLVPTLGIDPARFGPLMDRHAFTMAHAADQVVLGKVQTALSQFLSGERDQVEGTDAVPGFGAERGGEVVERMLNAAGVTPANPQYSEMVYRTNLMDSYHQGVSAELATPEMQAMFPVWQYLGIADGREGEDHAPKFNRYYPTSASFGEVRGPRIFNCRCSSAPVTKGRWAKLQAAGASVESNW</sequence>
<dbReference type="EMBL" id="CP042425">
    <property type="protein sequence ID" value="QEL18299.1"/>
    <property type="molecule type" value="Genomic_DNA"/>
</dbReference>
<protein>
    <recommendedName>
        <fullName evidence="3">Phage head morphogenesis domain-containing protein</fullName>
    </recommendedName>
</protein>
<keyword evidence="2" id="KW-1185">Reference proteome</keyword>